<evidence type="ECO:0000259" key="5">
    <source>
        <dbReference type="PROSITE" id="PS51078"/>
    </source>
</evidence>
<dbReference type="Proteomes" id="UP000220246">
    <property type="component" value="Unassembled WGS sequence"/>
</dbReference>
<name>A0A2A7UVK8_COMTR</name>
<feature type="domain" description="HTH iclR-type" evidence="4">
    <location>
        <begin position="13"/>
        <end position="75"/>
    </location>
</feature>
<keyword evidence="3" id="KW-0804">Transcription</keyword>
<dbReference type="Gene3D" id="1.10.10.10">
    <property type="entry name" value="Winged helix-like DNA-binding domain superfamily/Winged helix DNA-binding domain"/>
    <property type="match status" value="1"/>
</dbReference>
<dbReference type="GO" id="GO:0003700">
    <property type="term" value="F:DNA-binding transcription factor activity"/>
    <property type="evidence" value="ECO:0007669"/>
    <property type="project" value="TreeGrafter"/>
</dbReference>
<dbReference type="PANTHER" id="PTHR30136:SF33">
    <property type="entry name" value="TRANSCRIPTIONAL REGULATORY PROTEIN"/>
    <property type="match status" value="1"/>
</dbReference>
<evidence type="ECO:0000256" key="2">
    <source>
        <dbReference type="ARBA" id="ARBA00023125"/>
    </source>
</evidence>
<evidence type="ECO:0000313" key="6">
    <source>
        <dbReference type="EMBL" id="PEH89236.1"/>
    </source>
</evidence>
<evidence type="ECO:0000259" key="4">
    <source>
        <dbReference type="PROSITE" id="PS51077"/>
    </source>
</evidence>
<organism evidence="6 7">
    <name type="scientific">Comamonas terrigena</name>
    <dbReference type="NCBI Taxonomy" id="32013"/>
    <lineage>
        <taxon>Bacteria</taxon>
        <taxon>Pseudomonadati</taxon>
        <taxon>Pseudomonadota</taxon>
        <taxon>Betaproteobacteria</taxon>
        <taxon>Burkholderiales</taxon>
        <taxon>Comamonadaceae</taxon>
        <taxon>Comamonas</taxon>
    </lineage>
</organism>
<reference evidence="7" key="1">
    <citation type="submission" date="2017-09" db="EMBL/GenBank/DDBJ databases">
        <title>FDA dAtabase for Regulatory Grade micrObial Sequences (FDA-ARGOS): Supporting development and validation of Infectious Disease Dx tests.</title>
        <authorList>
            <person name="Minogue T."/>
            <person name="Wolcott M."/>
            <person name="Wasieloski L."/>
            <person name="Aguilar W."/>
            <person name="Moore D."/>
            <person name="Tallon L."/>
            <person name="Sadzewicz L."/>
            <person name="Ott S."/>
            <person name="Zhao X."/>
            <person name="Nagaraj S."/>
            <person name="Vavikolanu K."/>
            <person name="Aluvathingal J."/>
            <person name="Nadendla S."/>
            <person name="Sichtig H."/>
        </authorList>
    </citation>
    <scope>NUCLEOTIDE SEQUENCE [LARGE SCALE GENOMIC DNA]</scope>
    <source>
        <strain evidence="7">FDAARGOS_394</strain>
    </source>
</reference>
<dbReference type="SMART" id="SM00346">
    <property type="entry name" value="HTH_ICLR"/>
    <property type="match status" value="1"/>
</dbReference>
<evidence type="ECO:0000256" key="1">
    <source>
        <dbReference type="ARBA" id="ARBA00023015"/>
    </source>
</evidence>
<dbReference type="SUPFAM" id="SSF46785">
    <property type="entry name" value="Winged helix' DNA-binding domain"/>
    <property type="match status" value="1"/>
</dbReference>
<dbReference type="InterPro" id="IPR036388">
    <property type="entry name" value="WH-like_DNA-bd_sf"/>
</dbReference>
<feature type="domain" description="IclR-ED" evidence="5">
    <location>
        <begin position="76"/>
        <end position="260"/>
    </location>
</feature>
<dbReference type="Pfam" id="PF01614">
    <property type="entry name" value="IclR_C"/>
    <property type="match status" value="1"/>
</dbReference>
<dbReference type="InterPro" id="IPR029016">
    <property type="entry name" value="GAF-like_dom_sf"/>
</dbReference>
<sequence>MPIDDHKEDRQFVTALARGLQVLKCFTSGEEHLGNQEIAQRCRLPKSTVTRLTHTLTLLDFLHHDSVQNRYRLGMATLSLGGTTLLRLDAREISRPIMQELANQTGCLIALGMREGMSMLYLETARSDASVITIRLNLGSRIPLHTTAMGRAYLAGSRPAARRSVMERVKNLNPEGYADIERAITRAGEEYEATDCCTSYSEWRGEVGAIATPLRVGKGMPMMVLSASGDIRTMTPQFVEHTVRALLLRSAWAIEQHFQPGN</sequence>
<dbReference type="SUPFAM" id="SSF55781">
    <property type="entry name" value="GAF domain-like"/>
    <property type="match status" value="1"/>
</dbReference>
<dbReference type="Gene3D" id="3.30.450.40">
    <property type="match status" value="1"/>
</dbReference>
<dbReference type="EMBL" id="PDEA01000001">
    <property type="protein sequence ID" value="PEH89236.1"/>
    <property type="molecule type" value="Genomic_DNA"/>
</dbReference>
<dbReference type="AlphaFoldDB" id="A0A2A7UVK8"/>
<evidence type="ECO:0000313" key="7">
    <source>
        <dbReference type="Proteomes" id="UP000220246"/>
    </source>
</evidence>
<accession>A0A2A7UVK8</accession>
<keyword evidence="1" id="KW-0805">Transcription regulation</keyword>
<dbReference type="STRING" id="1219032.GCA_001515545_01283"/>
<dbReference type="PROSITE" id="PS51078">
    <property type="entry name" value="ICLR_ED"/>
    <property type="match status" value="1"/>
</dbReference>
<dbReference type="GO" id="GO:0045892">
    <property type="term" value="P:negative regulation of DNA-templated transcription"/>
    <property type="evidence" value="ECO:0007669"/>
    <property type="project" value="TreeGrafter"/>
</dbReference>
<evidence type="ECO:0000256" key="3">
    <source>
        <dbReference type="ARBA" id="ARBA00023163"/>
    </source>
</evidence>
<dbReference type="PANTHER" id="PTHR30136">
    <property type="entry name" value="HELIX-TURN-HELIX TRANSCRIPTIONAL REGULATOR, ICLR FAMILY"/>
    <property type="match status" value="1"/>
</dbReference>
<protein>
    <submittedName>
        <fullName evidence="6">IclR family transcriptional regulator</fullName>
    </submittedName>
</protein>
<dbReference type="PROSITE" id="PS51077">
    <property type="entry name" value="HTH_ICLR"/>
    <property type="match status" value="1"/>
</dbReference>
<dbReference type="InterPro" id="IPR005471">
    <property type="entry name" value="Tscrpt_reg_IclR_N"/>
</dbReference>
<dbReference type="GO" id="GO:0003677">
    <property type="term" value="F:DNA binding"/>
    <property type="evidence" value="ECO:0007669"/>
    <property type="project" value="UniProtKB-KW"/>
</dbReference>
<dbReference type="InterPro" id="IPR036390">
    <property type="entry name" value="WH_DNA-bd_sf"/>
</dbReference>
<gene>
    <name evidence="6" type="ORF">CRM82_12085</name>
</gene>
<keyword evidence="2" id="KW-0238">DNA-binding</keyword>
<comment type="caution">
    <text evidence="6">The sequence shown here is derived from an EMBL/GenBank/DDBJ whole genome shotgun (WGS) entry which is preliminary data.</text>
</comment>
<keyword evidence="7" id="KW-1185">Reference proteome</keyword>
<dbReference type="InterPro" id="IPR050707">
    <property type="entry name" value="HTH_MetabolicPath_Reg"/>
</dbReference>
<dbReference type="Pfam" id="PF09339">
    <property type="entry name" value="HTH_IclR"/>
    <property type="match status" value="1"/>
</dbReference>
<proteinExistence type="predicted"/>
<dbReference type="InterPro" id="IPR014757">
    <property type="entry name" value="Tscrpt_reg_IclR_C"/>
</dbReference>